<feature type="compositionally biased region" description="Acidic residues" evidence="1">
    <location>
        <begin position="259"/>
        <end position="272"/>
    </location>
</feature>
<protein>
    <submittedName>
        <fullName evidence="2">Uncharacterized protein</fullName>
    </submittedName>
</protein>
<feature type="compositionally biased region" description="Polar residues" evidence="1">
    <location>
        <begin position="310"/>
        <end position="324"/>
    </location>
</feature>
<feature type="region of interest" description="Disordered" evidence="1">
    <location>
        <begin position="1"/>
        <end position="194"/>
    </location>
</feature>
<dbReference type="OrthoDB" id="3267801at2759"/>
<proteinExistence type="predicted"/>
<sequence>MTLSRLWTRKSSPKESKTSPLSPVSETTQAPPESRSPLQRSQEAMCPGSPIDATASTRTATHERKRSLLLKIISPRLLVRPARRPSTPSPSADNAFAPTQAVNSSSYPQMPRDSQFSNLLSQCEDLSSPRPRADTLGVTHPAERHAHTLNSEENTPTRVEARPSQPPPNHSSNAVKSSETSENTPACEPSPACAPELFDPSSQYEGEVADECLSAAAIAQARRRRLRAQTNRARRSSQGYVNRGLFPVNVDALGSTSSAEDDGAAVNSEDESASDRAEALSAVAPNPLNPPLHQKSSESVILTAPAQHPLPSQSLGDSRASSTSSNSLFEYDYLLSAPTGAIQNQDISTPSA</sequence>
<organism evidence="2 3">
    <name type="scientific">Tulasnella calospora MUT 4182</name>
    <dbReference type="NCBI Taxonomy" id="1051891"/>
    <lineage>
        <taxon>Eukaryota</taxon>
        <taxon>Fungi</taxon>
        <taxon>Dikarya</taxon>
        <taxon>Basidiomycota</taxon>
        <taxon>Agaricomycotina</taxon>
        <taxon>Agaricomycetes</taxon>
        <taxon>Cantharellales</taxon>
        <taxon>Tulasnellaceae</taxon>
        <taxon>Tulasnella</taxon>
    </lineage>
</organism>
<feature type="region of interest" description="Disordered" evidence="1">
    <location>
        <begin position="252"/>
        <end position="324"/>
    </location>
</feature>
<evidence type="ECO:0000313" key="2">
    <source>
        <dbReference type="EMBL" id="KIO19683.1"/>
    </source>
</evidence>
<feature type="compositionally biased region" description="Low complexity" evidence="1">
    <location>
        <begin position="185"/>
        <end position="194"/>
    </location>
</feature>
<evidence type="ECO:0000256" key="1">
    <source>
        <dbReference type="SAM" id="MobiDB-lite"/>
    </source>
</evidence>
<dbReference type="EMBL" id="KN823209">
    <property type="protein sequence ID" value="KIO19683.1"/>
    <property type="molecule type" value="Genomic_DNA"/>
</dbReference>
<name>A0A0C3KDZ9_9AGAM</name>
<accession>A0A0C3KDZ9</accession>
<keyword evidence="3" id="KW-1185">Reference proteome</keyword>
<feature type="compositionally biased region" description="Polar residues" evidence="1">
    <location>
        <begin position="18"/>
        <end position="42"/>
    </location>
</feature>
<feature type="compositionally biased region" description="Polar residues" evidence="1">
    <location>
        <begin position="100"/>
        <end position="125"/>
    </location>
</feature>
<dbReference type="AlphaFoldDB" id="A0A0C3KDZ9"/>
<evidence type="ECO:0000313" key="3">
    <source>
        <dbReference type="Proteomes" id="UP000054248"/>
    </source>
</evidence>
<gene>
    <name evidence="2" type="ORF">M407DRAFT_30684</name>
</gene>
<feature type="compositionally biased region" description="Polar residues" evidence="1">
    <location>
        <begin position="170"/>
        <end position="184"/>
    </location>
</feature>
<reference evidence="3" key="2">
    <citation type="submission" date="2015-01" db="EMBL/GenBank/DDBJ databases">
        <title>Evolutionary Origins and Diversification of the Mycorrhizal Mutualists.</title>
        <authorList>
            <consortium name="DOE Joint Genome Institute"/>
            <consortium name="Mycorrhizal Genomics Consortium"/>
            <person name="Kohler A."/>
            <person name="Kuo A."/>
            <person name="Nagy L.G."/>
            <person name="Floudas D."/>
            <person name="Copeland A."/>
            <person name="Barry K.W."/>
            <person name="Cichocki N."/>
            <person name="Veneault-Fourrey C."/>
            <person name="LaButti K."/>
            <person name="Lindquist E.A."/>
            <person name="Lipzen A."/>
            <person name="Lundell T."/>
            <person name="Morin E."/>
            <person name="Murat C."/>
            <person name="Riley R."/>
            <person name="Ohm R."/>
            <person name="Sun H."/>
            <person name="Tunlid A."/>
            <person name="Henrissat B."/>
            <person name="Grigoriev I.V."/>
            <person name="Hibbett D.S."/>
            <person name="Martin F."/>
        </authorList>
    </citation>
    <scope>NUCLEOTIDE SEQUENCE [LARGE SCALE GENOMIC DNA]</scope>
    <source>
        <strain evidence="3">MUT 4182</strain>
    </source>
</reference>
<dbReference type="Proteomes" id="UP000054248">
    <property type="component" value="Unassembled WGS sequence"/>
</dbReference>
<reference evidence="2 3" key="1">
    <citation type="submission" date="2014-04" db="EMBL/GenBank/DDBJ databases">
        <authorList>
            <consortium name="DOE Joint Genome Institute"/>
            <person name="Kuo A."/>
            <person name="Girlanda M."/>
            <person name="Perotto S."/>
            <person name="Kohler A."/>
            <person name="Nagy L.G."/>
            <person name="Floudas D."/>
            <person name="Copeland A."/>
            <person name="Barry K.W."/>
            <person name="Cichocki N."/>
            <person name="Veneault-Fourrey C."/>
            <person name="LaButti K."/>
            <person name="Lindquist E.A."/>
            <person name="Lipzen A."/>
            <person name="Lundell T."/>
            <person name="Morin E."/>
            <person name="Murat C."/>
            <person name="Sun H."/>
            <person name="Tunlid A."/>
            <person name="Henrissat B."/>
            <person name="Grigoriev I.V."/>
            <person name="Hibbett D.S."/>
            <person name="Martin F."/>
            <person name="Nordberg H.P."/>
            <person name="Cantor M.N."/>
            <person name="Hua S.X."/>
        </authorList>
    </citation>
    <scope>NUCLEOTIDE SEQUENCE [LARGE SCALE GENOMIC DNA]</scope>
    <source>
        <strain evidence="2 3">MUT 4182</strain>
    </source>
</reference>
<dbReference type="HOGENOM" id="CLU_872075_0_0_1"/>
<feature type="compositionally biased region" description="Polar residues" evidence="1">
    <location>
        <begin position="148"/>
        <end position="157"/>
    </location>
</feature>